<dbReference type="Proteomes" id="UP000299102">
    <property type="component" value="Unassembled WGS sequence"/>
</dbReference>
<gene>
    <name evidence="2" type="ORF">EVAR_17046_1</name>
</gene>
<name>A0A4C1V559_EUMVA</name>
<sequence length="111" mass="12134">MHQTTLIIIVDELCGLAHEHNCAQSLHVRPKGLDPKRGALAQNGSRADVTTTSSANGLTWSTAPRQGTATFNTDSRASFINFIFNLTLQNECRHFNNAVIDKLAGHRCGLF</sequence>
<dbReference type="EMBL" id="BGZK01000278">
    <property type="protein sequence ID" value="GBP33719.1"/>
    <property type="molecule type" value="Genomic_DNA"/>
</dbReference>
<feature type="region of interest" description="Disordered" evidence="1">
    <location>
        <begin position="33"/>
        <end position="59"/>
    </location>
</feature>
<evidence type="ECO:0000313" key="2">
    <source>
        <dbReference type="EMBL" id="GBP33719.1"/>
    </source>
</evidence>
<feature type="compositionally biased region" description="Polar residues" evidence="1">
    <location>
        <begin position="42"/>
        <end position="59"/>
    </location>
</feature>
<dbReference type="AlphaFoldDB" id="A0A4C1V559"/>
<keyword evidence="3" id="KW-1185">Reference proteome</keyword>
<evidence type="ECO:0000313" key="3">
    <source>
        <dbReference type="Proteomes" id="UP000299102"/>
    </source>
</evidence>
<reference evidence="2 3" key="1">
    <citation type="journal article" date="2019" name="Commun. Biol.">
        <title>The bagworm genome reveals a unique fibroin gene that provides high tensile strength.</title>
        <authorList>
            <person name="Kono N."/>
            <person name="Nakamura H."/>
            <person name="Ohtoshi R."/>
            <person name="Tomita M."/>
            <person name="Numata K."/>
            <person name="Arakawa K."/>
        </authorList>
    </citation>
    <scope>NUCLEOTIDE SEQUENCE [LARGE SCALE GENOMIC DNA]</scope>
</reference>
<protein>
    <submittedName>
        <fullName evidence="2">Uncharacterized protein</fullName>
    </submittedName>
</protein>
<evidence type="ECO:0000256" key="1">
    <source>
        <dbReference type="SAM" id="MobiDB-lite"/>
    </source>
</evidence>
<comment type="caution">
    <text evidence="2">The sequence shown here is derived from an EMBL/GenBank/DDBJ whole genome shotgun (WGS) entry which is preliminary data.</text>
</comment>
<proteinExistence type="predicted"/>
<accession>A0A4C1V559</accession>
<organism evidence="2 3">
    <name type="scientific">Eumeta variegata</name>
    <name type="common">Bagworm moth</name>
    <name type="synonym">Eumeta japonica</name>
    <dbReference type="NCBI Taxonomy" id="151549"/>
    <lineage>
        <taxon>Eukaryota</taxon>
        <taxon>Metazoa</taxon>
        <taxon>Ecdysozoa</taxon>
        <taxon>Arthropoda</taxon>
        <taxon>Hexapoda</taxon>
        <taxon>Insecta</taxon>
        <taxon>Pterygota</taxon>
        <taxon>Neoptera</taxon>
        <taxon>Endopterygota</taxon>
        <taxon>Lepidoptera</taxon>
        <taxon>Glossata</taxon>
        <taxon>Ditrysia</taxon>
        <taxon>Tineoidea</taxon>
        <taxon>Psychidae</taxon>
        <taxon>Oiketicinae</taxon>
        <taxon>Eumeta</taxon>
    </lineage>
</organism>